<organism evidence="4 5">
    <name type="scientific">Aerophototrophica crusticola</name>
    <dbReference type="NCBI Taxonomy" id="1709002"/>
    <lineage>
        <taxon>Bacteria</taxon>
        <taxon>Pseudomonadati</taxon>
        <taxon>Pseudomonadota</taxon>
        <taxon>Alphaproteobacteria</taxon>
        <taxon>Rhodospirillales</taxon>
        <taxon>Rhodospirillaceae</taxon>
        <taxon>Aerophototrophica</taxon>
    </lineage>
</organism>
<accession>A0A858R8A0</accession>
<keyword evidence="2" id="KW-1133">Transmembrane helix</keyword>
<evidence type="ECO:0000256" key="1">
    <source>
        <dbReference type="SAM" id="MobiDB-lite"/>
    </source>
</evidence>
<feature type="transmembrane region" description="Helical" evidence="2">
    <location>
        <begin position="173"/>
        <end position="195"/>
    </location>
</feature>
<dbReference type="EMBL" id="CP051775">
    <property type="protein sequence ID" value="QJE73670.1"/>
    <property type="molecule type" value="Genomic_DNA"/>
</dbReference>
<proteinExistence type="predicted"/>
<feature type="region of interest" description="Disordered" evidence="1">
    <location>
        <begin position="326"/>
        <end position="356"/>
    </location>
</feature>
<feature type="transmembrane region" description="Helical" evidence="2">
    <location>
        <begin position="207"/>
        <end position="226"/>
    </location>
</feature>
<dbReference type="GO" id="GO:0080120">
    <property type="term" value="P:CAAX-box protein maturation"/>
    <property type="evidence" value="ECO:0007669"/>
    <property type="project" value="UniProtKB-ARBA"/>
</dbReference>
<keyword evidence="4" id="KW-0378">Hydrolase</keyword>
<dbReference type="KEGG" id="acru:HHL28_11730"/>
<dbReference type="GO" id="GO:0006508">
    <property type="term" value="P:proteolysis"/>
    <property type="evidence" value="ECO:0007669"/>
    <property type="project" value="UniProtKB-KW"/>
</dbReference>
<evidence type="ECO:0000313" key="5">
    <source>
        <dbReference type="Proteomes" id="UP000501891"/>
    </source>
</evidence>
<name>A0A858R8A0_9PROT</name>
<feature type="transmembrane region" description="Helical" evidence="2">
    <location>
        <begin position="67"/>
        <end position="88"/>
    </location>
</feature>
<dbReference type="Pfam" id="PF02517">
    <property type="entry name" value="Rce1-like"/>
    <property type="match status" value="1"/>
</dbReference>
<feature type="transmembrane region" description="Helical" evidence="2">
    <location>
        <begin position="27"/>
        <end position="55"/>
    </location>
</feature>
<keyword evidence="2" id="KW-0812">Transmembrane</keyword>
<feature type="domain" description="CAAX prenyl protease 2/Lysostaphin resistance protein A-like" evidence="3">
    <location>
        <begin position="150"/>
        <end position="240"/>
    </location>
</feature>
<feature type="transmembrane region" description="Helical" evidence="2">
    <location>
        <begin position="143"/>
        <end position="161"/>
    </location>
</feature>
<gene>
    <name evidence="4" type="ORF">HHL28_11730</name>
</gene>
<dbReference type="Proteomes" id="UP000501891">
    <property type="component" value="Chromosome"/>
</dbReference>
<dbReference type="InterPro" id="IPR003675">
    <property type="entry name" value="Rce1/LyrA-like_dom"/>
</dbReference>
<evidence type="ECO:0000313" key="4">
    <source>
        <dbReference type="EMBL" id="QJE73670.1"/>
    </source>
</evidence>
<protein>
    <submittedName>
        <fullName evidence="4">CPBP family intramembrane metalloprotease</fullName>
    </submittedName>
</protein>
<keyword evidence="5" id="KW-1185">Reference proteome</keyword>
<keyword evidence="2" id="KW-0472">Membrane</keyword>
<keyword evidence="4" id="KW-0482">Metalloprotease</keyword>
<evidence type="ECO:0000259" key="3">
    <source>
        <dbReference type="Pfam" id="PF02517"/>
    </source>
</evidence>
<dbReference type="GO" id="GO:0008237">
    <property type="term" value="F:metallopeptidase activity"/>
    <property type="evidence" value="ECO:0007669"/>
    <property type="project" value="UniProtKB-KW"/>
</dbReference>
<sequence>MAPRPDSPPCLTLWDLGLTRQEARRHYVGGIIALVVGILMVAPLAFMVMMGVAFLADALGGPSARQVVEGLAIFPVVGSAIIPMAVVVRAVHGRTAASLVNATGRVSWALLARGAGLWAGVLLPLVALGFASGEMSLSPDWPRVLLVASIGLPLVLAQVTAEEMLCRGYLAQACARLTGSPVTTVLVTTLVFTALHEGNQASDPWGLRVQIAAMGLFLALVTWKAGRLEPAVGIHLAQNMLAVFVLGAGGEAIPNLAGRSELAVLPDDPAAILGNLAAFCLPAGSSCTWASGRVGWAWKKGGRIARPPCVRSLRPTGAGQACTGSRTWTGAAGLPRREHRPTQEYSRPAISAASGS</sequence>
<keyword evidence="4" id="KW-0645">Protease</keyword>
<feature type="transmembrane region" description="Helical" evidence="2">
    <location>
        <begin position="108"/>
        <end position="131"/>
    </location>
</feature>
<dbReference type="GO" id="GO:0004175">
    <property type="term" value="F:endopeptidase activity"/>
    <property type="evidence" value="ECO:0007669"/>
    <property type="project" value="UniProtKB-ARBA"/>
</dbReference>
<dbReference type="AlphaFoldDB" id="A0A858R8A0"/>
<reference evidence="4" key="1">
    <citation type="submission" date="2020-04" db="EMBL/GenBank/DDBJ databases">
        <title>A desert anoxygenic phototrophic bacterium fixes CO2 using RubisCO under aerobic conditions.</title>
        <authorList>
            <person name="Tang K."/>
        </authorList>
    </citation>
    <scope>NUCLEOTIDE SEQUENCE [LARGE SCALE GENOMIC DNA]</scope>
    <source>
        <strain evidence="4">MIMtkB3</strain>
    </source>
</reference>
<evidence type="ECO:0000256" key="2">
    <source>
        <dbReference type="SAM" id="Phobius"/>
    </source>
</evidence>